<dbReference type="HOGENOM" id="CLU_049382_0_1_9"/>
<feature type="binding site" evidence="6">
    <location>
        <position position="182"/>
    </location>
    <ligand>
        <name>S-adenosyl-L-methionine</name>
        <dbReference type="ChEBI" id="CHEBI:59789"/>
    </ligand>
</feature>
<feature type="binding site" evidence="6">
    <location>
        <position position="204"/>
    </location>
    <ligand>
        <name>S-adenosyl-L-methionine</name>
        <dbReference type="ChEBI" id="CHEBI:59789"/>
    </ligand>
</feature>
<dbReference type="SUPFAM" id="SSF53335">
    <property type="entry name" value="S-adenosyl-L-methionine-dependent methyltransferases"/>
    <property type="match status" value="1"/>
</dbReference>
<proteinExistence type="inferred from homology"/>
<dbReference type="EMBL" id="AQFT01000023">
    <property type="protein sequence ID" value="EMZ36474.1"/>
    <property type="molecule type" value="Genomic_DNA"/>
</dbReference>
<dbReference type="HAMAP" id="MF_00735">
    <property type="entry name" value="Methyltr_PrmA"/>
    <property type="match status" value="1"/>
</dbReference>
<keyword evidence="3 6" id="KW-0489">Methyltransferase</keyword>
<reference evidence="7 8" key="1">
    <citation type="journal article" date="2014" name="Genome Announc.">
        <title>Draft genome sequences of the altered schaedler flora, a defined bacterial community from gnotobiotic mice.</title>
        <authorList>
            <person name="Wannemuehler M.J."/>
            <person name="Overstreet A.M."/>
            <person name="Ward D.V."/>
            <person name="Phillips G.J."/>
        </authorList>
    </citation>
    <scope>NUCLEOTIDE SEQUENCE [LARGE SCALE GENOMIC DNA]</scope>
    <source>
        <strain evidence="7 8">ASF492</strain>
    </source>
</reference>
<comment type="subcellular location">
    <subcellularLocation>
        <location evidence="6">Cytoplasm</location>
    </subcellularLocation>
</comment>
<dbReference type="Proteomes" id="UP000012589">
    <property type="component" value="Unassembled WGS sequence"/>
</dbReference>
<comment type="function">
    <text evidence="6">Methylates ribosomal protein L11.</text>
</comment>
<dbReference type="Pfam" id="PF06325">
    <property type="entry name" value="PrmA"/>
    <property type="match status" value="1"/>
</dbReference>
<feature type="binding site" evidence="6">
    <location>
        <position position="159"/>
    </location>
    <ligand>
        <name>S-adenosyl-L-methionine</name>
        <dbReference type="ChEBI" id="CHEBI:59789"/>
    </ligand>
</feature>
<dbReference type="InterPro" id="IPR050078">
    <property type="entry name" value="Ribosomal_L11_MeTrfase_PrmA"/>
</dbReference>
<sequence>MKWDKYTIATTTAAEEVIAAMLAELGIEGVEIENHVPLTEQEAGDMFIDFPPELPPDDGTSKVSFYLDADQDARELLAQVRAALEEEKQYLDIGSAAITKEQTEDVDWMNNWKQFFQSFTIDNILIKPTWENLKTDDKEKILIEIDPGISFGTGKHETTQLCIRQMQKYMRQAEGMCVLDAGCGSGILSIVALKLGAAHVTGIDVDENCIVSSKENMQVNHLGDSLWNFYCGNLIEDEAMRRREGNGSYDLITANILADVIVPMAPYLYPCLKKGGILITSGIIDFKEQEVRKALEDAGFTVLETNVDGEWVNLTAQK</sequence>
<evidence type="ECO:0000256" key="5">
    <source>
        <dbReference type="ARBA" id="ARBA00022691"/>
    </source>
</evidence>
<accession>N2BI33</accession>
<dbReference type="PIRSF" id="PIRSF000401">
    <property type="entry name" value="RPL11_MTase"/>
    <property type="match status" value="1"/>
</dbReference>
<dbReference type="InterPro" id="IPR004498">
    <property type="entry name" value="Ribosomal_PrmA_MeTrfase"/>
</dbReference>
<evidence type="ECO:0000256" key="1">
    <source>
        <dbReference type="ARBA" id="ARBA00009741"/>
    </source>
</evidence>
<dbReference type="GO" id="GO:0032259">
    <property type="term" value="P:methylation"/>
    <property type="evidence" value="ECO:0007669"/>
    <property type="project" value="UniProtKB-KW"/>
</dbReference>
<evidence type="ECO:0000313" key="7">
    <source>
        <dbReference type="EMBL" id="EMZ36474.1"/>
    </source>
</evidence>
<dbReference type="STRING" id="1235802.C823_00842"/>
<evidence type="ECO:0000256" key="4">
    <source>
        <dbReference type="ARBA" id="ARBA00022679"/>
    </source>
</evidence>
<keyword evidence="7" id="KW-0689">Ribosomal protein</keyword>
<gene>
    <name evidence="6" type="primary">prmA</name>
    <name evidence="7" type="ORF">C823_00842</name>
</gene>
<feature type="binding site" evidence="6">
    <location>
        <position position="255"/>
    </location>
    <ligand>
        <name>S-adenosyl-L-methionine</name>
        <dbReference type="ChEBI" id="CHEBI:59789"/>
    </ligand>
</feature>
<protein>
    <recommendedName>
        <fullName evidence="6">Ribosomal protein L11 methyltransferase</fullName>
        <shortName evidence="6">L11 Mtase</shortName>
        <ecNumber evidence="6">2.1.1.-</ecNumber>
    </recommendedName>
</protein>
<evidence type="ECO:0000256" key="3">
    <source>
        <dbReference type="ARBA" id="ARBA00022603"/>
    </source>
</evidence>
<dbReference type="PANTHER" id="PTHR43648">
    <property type="entry name" value="ELECTRON TRANSFER FLAVOPROTEIN BETA SUBUNIT LYSINE METHYLTRANSFERASE"/>
    <property type="match status" value="1"/>
</dbReference>
<dbReference type="Gene3D" id="3.40.50.150">
    <property type="entry name" value="Vaccinia Virus protein VP39"/>
    <property type="match status" value="1"/>
</dbReference>
<dbReference type="PATRIC" id="fig|1235802.3.peg.903"/>
<dbReference type="GO" id="GO:0016279">
    <property type="term" value="F:protein-lysine N-methyltransferase activity"/>
    <property type="evidence" value="ECO:0007669"/>
    <property type="project" value="RHEA"/>
</dbReference>
<keyword evidence="8" id="KW-1185">Reference proteome</keyword>
<keyword evidence="2 6" id="KW-0963">Cytoplasm</keyword>
<name>N2BI33_9FIRM</name>
<keyword evidence="5 6" id="KW-0949">S-adenosyl-L-methionine</keyword>
<dbReference type="PANTHER" id="PTHR43648:SF1">
    <property type="entry name" value="ELECTRON TRANSFER FLAVOPROTEIN BETA SUBUNIT LYSINE METHYLTRANSFERASE"/>
    <property type="match status" value="1"/>
</dbReference>
<keyword evidence="4 6" id="KW-0808">Transferase</keyword>
<evidence type="ECO:0000313" key="8">
    <source>
        <dbReference type="Proteomes" id="UP000012589"/>
    </source>
</evidence>
<comment type="similarity">
    <text evidence="1 6">Belongs to the methyltransferase superfamily. PrmA family.</text>
</comment>
<dbReference type="AlphaFoldDB" id="N2BI33"/>
<keyword evidence="7" id="KW-0687">Ribonucleoprotein</keyword>
<dbReference type="GO" id="GO:0005737">
    <property type="term" value="C:cytoplasm"/>
    <property type="evidence" value="ECO:0007669"/>
    <property type="project" value="UniProtKB-SubCell"/>
</dbReference>
<comment type="caution">
    <text evidence="7">The sequence shown here is derived from an EMBL/GenBank/DDBJ whole genome shotgun (WGS) entry which is preliminary data.</text>
</comment>
<dbReference type="CDD" id="cd02440">
    <property type="entry name" value="AdoMet_MTases"/>
    <property type="match status" value="1"/>
</dbReference>
<evidence type="ECO:0000256" key="2">
    <source>
        <dbReference type="ARBA" id="ARBA00022490"/>
    </source>
</evidence>
<dbReference type="InterPro" id="IPR029063">
    <property type="entry name" value="SAM-dependent_MTases_sf"/>
</dbReference>
<evidence type="ECO:0000256" key="6">
    <source>
        <dbReference type="HAMAP-Rule" id="MF_00735"/>
    </source>
</evidence>
<dbReference type="NCBIfam" id="TIGR00406">
    <property type="entry name" value="prmA"/>
    <property type="match status" value="1"/>
</dbReference>
<dbReference type="GO" id="GO:0005840">
    <property type="term" value="C:ribosome"/>
    <property type="evidence" value="ECO:0007669"/>
    <property type="project" value="UniProtKB-KW"/>
</dbReference>
<dbReference type="EC" id="2.1.1.-" evidence="6"/>
<dbReference type="OrthoDB" id="9785995at2"/>
<dbReference type="eggNOG" id="COG2264">
    <property type="taxonomic scope" value="Bacteria"/>
</dbReference>
<organism evidence="7 8">
    <name type="scientific">Eubacterium plexicaudatum ASF492</name>
    <dbReference type="NCBI Taxonomy" id="1235802"/>
    <lineage>
        <taxon>Bacteria</taxon>
        <taxon>Bacillati</taxon>
        <taxon>Bacillota</taxon>
        <taxon>Clostridia</taxon>
        <taxon>Eubacteriales</taxon>
        <taxon>Eubacteriaceae</taxon>
        <taxon>Eubacterium</taxon>
    </lineage>
</organism>
<comment type="catalytic activity">
    <reaction evidence="6">
        <text>L-lysyl-[protein] + 3 S-adenosyl-L-methionine = N(6),N(6),N(6)-trimethyl-L-lysyl-[protein] + 3 S-adenosyl-L-homocysteine + 3 H(+)</text>
        <dbReference type="Rhea" id="RHEA:54192"/>
        <dbReference type="Rhea" id="RHEA-COMP:9752"/>
        <dbReference type="Rhea" id="RHEA-COMP:13826"/>
        <dbReference type="ChEBI" id="CHEBI:15378"/>
        <dbReference type="ChEBI" id="CHEBI:29969"/>
        <dbReference type="ChEBI" id="CHEBI:57856"/>
        <dbReference type="ChEBI" id="CHEBI:59789"/>
        <dbReference type="ChEBI" id="CHEBI:61961"/>
    </reaction>
</comment>